<dbReference type="CDD" id="cd04658">
    <property type="entry name" value="Piwi_piwi-like_Euk"/>
    <property type="match status" value="1"/>
</dbReference>
<dbReference type="GO" id="GO:0034587">
    <property type="term" value="P:piRNA processing"/>
    <property type="evidence" value="ECO:0007669"/>
    <property type="project" value="UniProtKB-ARBA"/>
</dbReference>
<name>A0A8R2NMM6_ACYPI</name>
<protein>
    <submittedName>
        <fullName evidence="4">Uncharacterized protein</fullName>
    </submittedName>
</protein>
<dbReference type="GeneID" id="100162949"/>
<evidence type="ECO:0000259" key="2">
    <source>
        <dbReference type="PROSITE" id="PS50821"/>
    </source>
</evidence>
<dbReference type="InterPro" id="IPR012337">
    <property type="entry name" value="RNaseH-like_sf"/>
</dbReference>
<dbReference type="SUPFAM" id="SSF101690">
    <property type="entry name" value="PAZ domain"/>
    <property type="match status" value="1"/>
</dbReference>
<dbReference type="Pfam" id="PF02170">
    <property type="entry name" value="PAZ"/>
    <property type="match status" value="1"/>
</dbReference>
<dbReference type="SMART" id="SM00949">
    <property type="entry name" value="PAZ"/>
    <property type="match status" value="1"/>
</dbReference>
<dbReference type="PROSITE" id="PS50822">
    <property type="entry name" value="PIWI"/>
    <property type="match status" value="1"/>
</dbReference>
<dbReference type="Pfam" id="PF02171">
    <property type="entry name" value="Piwi"/>
    <property type="match status" value="2"/>
</dbReference>
<dbReference type="Proteomes" id="UP000007819">
    <property type="component" value="Chromosome X"/>
</dbReference>
<dbReference type="RefSeq" id="XP_029341324.1">
    <property type="nucleotide sequence ID" value="XM_029485464.1"/>
</dbReference>
<dbReference type="Gene3D" id="2.170.260.10">
    <property type="entry name" value="paz domain"/>
    <property type="match status" value="1"/>
</dbReference>
<dbReference type="InterPro" id="IPR003100">
    <property type="entry name" value="PAZ_dom"/>
</dbReference>
<dbReference type="OrthoDB" id="445936at2759"/>
<dbReference type="Gene3D" id="3.40.50.2300">
    <property type="match status" value="1"/>
</dbReference>
<evidence type="ECO:0000313" key="4">
    <source>
        <dbReference type="EnsemblMetazoa" id="XP_029341324.1"/>
    </source>
</evidence>
<reference evidence="4" key="2">
    <citation type="submission" date="2022-06" db="UniProtKB">
        <authorList>
            <consortium name="EnsemblMetazoa"/>
        </authorList>
    </citation>
    <scope>IDENTIFICATION</scope>
</reference>
<dbReference type="EnsemblMetazoa" id="XM_029485464.1">
    <property type="protein sequence ID" value="XP_029341324.1"/>
    <property type="gene ID" value="LOC100162949"/>
</dbReference>
<comment type="similarity">
    <text evidence="1">Belongs to the argonaute family.</text>
</comment>
<proteinExistence type="inferred from homology"/>
<feature type="domain" description="PAZ" evidence="2">
    <location>
        <begin position="200"/>
        <end position="314"/>
    </location>
</feature>
<dbReference type="InterPro" id="IPR036397">
    <property type="entry name" value="RNaseH_sf"/>
</dbReference>
<evidence type="ECO:0000313" key="5">
    <source>
        <dbReference type="Proteomes" id="UP000007819"/>
    </source>
</evidence>
<dbReference type="InterPro" id="IPR003165">
    <property type="entry name" value="Piwi"/>
</dbReference>
<evidence type="ECO:0000256" key="1">
    <source>
        <dbReference type="RuleBase" id="RU361178"/>
    </source>
</evidence>
<evidence type="ECO:0000259" key="3">
    <source>
        <dbReference type="PROSITE" id="PS50822"/>
    </source>
</evidence>
<dbReference type="PROSITE" id="PS50821">
    <property type="entry name" value="PAZ"/>
    <property type="match status" value="1"/>
</dbReference>
<dbReference type="AlphaFoldDB" id="A0A8R2NMM6"/>
<dbReference type="SUPFAM" id="SSF53098">
    <property type="entry name" value="Ribonuclease H-like"/>
    <property type="match status" value="1"/>
</dbReference>
<dbReference type="GO" id="GO:0003723">
    <property type="term" value="F:RNA binding"/>
    <property type="evidence" value="ECO:0007669"/>
    <property type="project" value="InterPro"/>
</dbReference>
<reference evidence="5" key="1">
    <citation type="submission" date="2010-06" db="EMBL/GenBank/DDBJ databases">
        <authorList>
            <person name="Jiang H."/>
            <person name="Abraham K."/>
            <person name="Ali S."/>
            <person name="Alsbrooks S.L."/>
            <person name="Anim B.N."/>
            <person name="Anosike U.S."/>
            <person name="Attaway T."/>
            <person name="Bandaranaike D.P."/>
            <person name="Battles P.K."/>
            <person name="Bell S.N."/>
            <person name="Bell A.V."/>
            <person name="Beltran B."/>
            <person name="Bickham C."/>
            <person name="Bustamante Y."/>
            <person name="Caleb T."/>
            <person name="Canada A."/>
            <person name="Cardenas V."/>
            <person name="Carter K."/>
            <person name="Chacko J."/>
            <person name="Chandrabose M.N."/>
            <person name="Chavez D."/>
            <person name="Chavez A."/>
            <person name="Chen L."/>
            <person name="Chu H.-S."/>
            <person name="Claassen K.J."/>
            <person name="Cockrell R."/>
            <person name="Collins M."/>
            <person name="Cooper J.A."/>
            <person name="Cree A."/>
            <person name="Curry S.M."/>
            <person name="Da Y."/>
            <person name="Dao M.D."/>
            <person name="Das B."/>
            <person name="Davila M.-L."/>
            <person name="Davy-Carroll L."/>
            <person name="Denson S."/>
            <person name="Dinh H."/>
            <person name="Ebong V.E."/>
            <person name="Edwards J.R."/>
            <person name="Egan A."/>
            <person name="El-Daye J."/>
            <person name="Escobedo L."/>
            <person name="Fernandez S."/>
            <person name="Fernando P.R."/>
            <person name="Flagg N."/>
            <person name="Forbes L.D."/>
            <person name="Fowler R.G."/>
            <person name="Fu Q."/>
            <person name="Gabisi R.A."/>
            <person name="Ganer J."/>
            <person name="Garbino Pronczuk A."/>
            <person name="Garcia R.M."/>
            <person name="Garner T."/>
            <person name="Garrett T.E."/>
            <person name="Gonzalez D.A."/>
            <person name="Hamid H."/>
            <person name="Hawkins E.S."/>
            <person name="Hirani K."/>
            <person name="Hogues M.E."/>
            <person name="Hollins B."/>
            <person name="Hsiao C.-H."/>
            <person name="Jabil R."/>
            <person name="James M.L."/>
            <person name="Jhangiani S.N."/>
            <person name="Johnson B."/>
            <person name="Johnson Q."/>
            <person name="Joshi V."/>
            <person name="Kalu J.B."/>
            <person name="Kam C."/>
            <person name="Kashfia A."/>
            <person name="Keebler J."/>
            <person name="Kisamo H."/>
            <person name="Kovar C.L."/>
            <person name="Lago L.A."/>
            <person name="Lai C.-Y."/>
            <person name="Laidlaw J."/>
            <person name="Lara F."/>
            <person name="Le T.-K."/>
            <person name="Lee S.L."/>
            <person name="Legall F.H."/>
            <person name="Lemon S.J."/>
            <person name="Lewis L.R."/>
            <person name="Li B."/>
            <person name="Liu Y."/>
            <person name="Liu Y.-S."/>
            <person name="Lopez J."/>
            <person name="Lozado R.J."/>
            <person name="Lu J."/>
            <person name="Madu R.C."/>
            <person name="Maheshwari M."/>
            <person name="Maheshwari R."/>
            <person name="Malloy K."/>
            <person name="Martinez E."/>
            <person name="Mathew T."/>
            <person name="Mercado I.C."/>
            <person name="Mercado C."/>
            <person name="Meyer B."/>
            <person name="Montgomery K."/>
            <person name="Morgan M.B."/>
            <person name="Munidasa M."/>
            <person name="Nazareth L.V."/>
            <person name="Nelson J."/>
            <person name="Ng B.M."/>
            <person name="Nguyen N.B."/>
            <person name="Nguyen P.Q."/>
            <person name="Nguyen T."/>
            <person name="Obregon M."/>
            <person name="Okwuonu G.O."/>
            <person name="Onwere C.G."/>
            <person name="Orozco G."/>
            <person name="Parra A."/>
            <person name="Patel S."/>
            <person name="Patil S."/>
            <person name="Perez A."/>
            <person name="Perez Y."/>
            <person name="Pham C."/>
            <person name="Primus E.L."/>
            <person name="Pu L.-L."/>
            <person name="Puazo M."/>
            <person name="Qin X."/>
            <person name="Quiroz J.B."/>
            <person name="Reese J."/>
            <person name="Richards S."/>
            <person name="Rives C.M."/>
            <person name="Robberts R."/>
            <person name="Ruiz S.J."/>
            <person name="Ruiz M.J."/>
            <person name="Santibanez J."/>
            <person name="Schneider B.W."/>
            <person name="Sisson I."/>
            <person name="Smith M."/>
            <person name="Sodergren E."/>
            <person name="Song X.-Z."/>
            <person name="Song B.B."/>
            <person name="Summersgill H."/>
            <person name="Thelus R."/>
            <person name="Thornton R.D."/>
            <person name="Trejos Z.Y."/>
            <person name="Usmani K."/>
            <person name="Vattathil S."/>
            <person name="Villasana D."/>
            <person name="Walker D.L."/>
            <person name="Wang S."/>
            <person name="Wang K."/>
            <person name="White C.S."/>
            <person name="Williams A.C."/>
            <person name="Williamson J."/>
            <person name="Wilson K."/>
            <person name="Woghiren I.O."/>
            <person name="Woodworth J.R."/>
            <person name="Worley K.C."/>
            <person name="Wright R.A."/>
            <person name="Wu W."/>
            <person name="Young L."/>
            <person name="Zhang L."/>
            <person name="Zhang J."/>
            <person name="Zhu Y."/>
            <person name="Muzny D.M."/>
            <person name="Weinstock G."/>
            <person name="Gibbs R.A."/>
        </authorList>
    </citation>
    <scope>NUCLEOTIDE SEQUENCE [LARGE SCALE GENOMIC DNA]</scope>
    <source>
        <strain evidence="5">LSR1</strain>
    </source>
</reference>
<organism evidence="4 5">
    <name type="scientific">Acyrthosiphon pisum</name>
    <name type="common">Pea aphid</name>
    <dbReference type="NCBI Taxonomy" id="7029"/>
    <lineage>
        <taxon>Eukaryota</taxon>
        <taxon>Metazoa</taxon>
        <taxon>Ecdysozoa</taxon>
        <taxon>Arthropoda</taxon>
        <taxon>Hexapoda</taxon>
        <taxon>Insecta</taxon>
        <taxon>Pterygota</taxon>
        <taxon>Neoptera</taxon>
        <taxon>Paraneoptera</taxon>
        <taxon>Hemiptera</taxon>
        <taxon>Sternorrhyncha</taxon>
        <taxon>Aphidomorpha</taxon>
        <taxon>Aphidoidea</taxon>
        <taxon>Aphididae</taxon>
        <taxon>Macrosiphini</taxon>
        <taxon>Acyrthosiphon</taxon>
    </lineage>
</organism>
<keyword evidence="5" id="KW-1185">Reference proteome</keyword>
<dbReference type="PANTHER" id="PTHR22891">
    <property type="entry name" value="EUKARYOTIC TRANSLATION INITIATION FACTOR 2C"/>
    <property type="match status" value="1"/>
</dbReference>
<accession>A0A8R2NMM6</accession>
<dbReference type="Pfam" id="PF23278">
    <property type="entry name" value="Piwi_N"/>
    <property type="match status" value="1"/>
</dbReference>
<feature type="domain" description="Piwi" evidence="3">
    <location>
        <begin position="479"/>
        <end position="754"/>
    </location>
</feature>
<dbReference type="KEGG" id="api:100162949"/>
<dbReference type="InterPro" id="IPR036085">
    <property type="entry name" value="PAZ_dom_sf"/>
</dbReference>
<sequence>MTSQSGPQQEFGPQNVERVTELLESLKTGGQEIQLITNHFQISTTNPDWSLYQYQVDFNPVQDRINNQTGLLSAHEDLLGAYIFDGTLLFSSKKYKPDTLELTSKQKYNDTVVIITIKFISIIEKGDYEFIQVLNSLLRRSLVNLNLTLVGRKFCDAEAKISIPKYKLQLWPGFETSIGNYAGGLFLKSGIHTKCIREETVLDFFKEFKENEGENSHWMVQFKMSVIGSEVLNRCDNQTYIINDVDEDYNTKLTFFKEDEYGISYIDYYKQKYGINLSSYCQPILLSQKNNSFINEGDKSDVVFLIPELCSFTGITDAMKKNHRLMAVLNKHRRVGSSEIIDRYNSFINRILTTPKFAESLKKWNLTLSNKLVTIPGRVLPQESLHGNNYIFPAGNKANWTVQLSKLPMFTCAEIQRWVVLGPEENGAEVRQFTNTLLQVAKGMSFNLPQPEIVDLKDTSASTYLTTLDQVINEMDPSFILCVIPKSPSEHYNLIKRQLCLNRPVPSQMVLLKQMKKKDMVLYAKISIKINCKLGGAPWRVFIPEKNMMIVGFDVCHGKQNKSKSYGALIATMNDTHTTYFSCVHEYESRQELSNNFAISIANGVEDGQLSHVHQTEVDMLKKTCKELYGEKKVGLAFVIVKICNNTRFFCNNPNIYQNPPPGTVIDNTVTDPTMYDFYLVSQNIPNDAATPTHYNVIWDTLNETTVTNFTPTIVQRLTYKLTHMSYNYSNTQKVPGPCHMAHKLASFTAESLGTPANPVLEDLLYFM</sequence>
<dbReference type="SMART" id="SM00950">
    <property type="entry name" value="Piwi"/>
    <property type="match status" value="1"/>
</dbReference>
<dbReference type="Gene3D" id="3.30.420.10">
    <property type="entry name" value="Ribonuclease H-like superfamily/Ribonuclease H"/>
    <property type="match status" value="2"/>
</dbReference>